<dbReference type="RefSeq" id="WP_129151157.1">
    <property type="nucleotide sequence ID" value="NZ_JBHSDO010000011.1"/>
</dbReference>
<protein>
    <submittedName>
        <fullName evidence="1">Uncharacterized protein</fullName>
    </submittedName>
</protein>
<keyword evidence="2" id="KW-1185">Reference proteome</keyword>
<proteinExistence type="predicted"/>
<evidence type="ECO:0000313" key="2">
    <source>
        <dbReference type="Proteomes" id="UP000290849"/>
    </source>
</evidence>
<name>A0A4Q1HIA7_9BURK</name>
<dbReference type="AlphaFoldDB" id="A0A4Q1HIA7"/>
<sequence length="939" mass="100909">MSRRASGSRRKSGMGDGAVDALGLVAAQAGPPTRVPLRAYVHEVRLLEVVASLLPSIARAHDAAGVVVDVRPLMTALLRVTLNPREAGDIAARIQRCVTACLAAQEVDGLALLRLGYTRHRKLLEDAGRGLSARWGADGAAHGGMLLSLFLRALDAGLEQCAARAMSRAVCEMAELFAAEAGYPGMDPLPMSHARLQAVLRVQAEHVQVLKAPRESIAQFIGRAVQCLPDTALGALAGAAAQACDMQAVTTLQPFLYAARDDGGLARHLPKLLFLAAADTVRDRLKARVITVAGAMRAEIDAGGDAAAALRLAWGRCRHALDQMQARVIGAAGVVLPDIGMLMADLLRLGGNSLEPGLLYRIYEGLPQALAARDDVAPRRLLLLALQRAREVACGAPLPNPRNGDRARAWSQLRELAFLRDMSDEADGMHASPRMRAALRRARSAVPLDSLDAVLAMSDHELGCFHSAAIGLELFGYRTRARAWNEGYARRIAMSDEALRAGARRLLQLLRLPQVGVDALLRALRDLAEIVHARNTRSESLGLLATEVWRDETTRSQADAILAQIAARTTWDHAVAAMTGPAARLALRALAAAHAGLVRGRETAFEWPSAGRGRVWRLRTAIVWLEAVHAALWQRWMRLAGISEWAAPRLAAPPGWSGSSPDHWPALARSALAGEFGVLLPVRPALPPVVLGQGVERAFLYACSVLSARLFQTGPRAPRFVRHAVKDDDGAQTTLRVCRDFMADALERICLSFSISGVNAQGAALRFGLSPWDGVEGGRDSAVTQALQALVLLAGPRDARRLTVLLNRVLAQPVWRVLAMVGRDAPLCLGDDRAYLPQDSSSQIHVDAARLPDGAYRLDVAVCFEQLRGIDVDDPHRGRRRVALDPHVSRVCATYAVQADPGFTNFSYLIGSAGFRYQLIAGGAETDADTDTDTCAASL</sequence>
<dbReference type="EMBL" id="PYAL01000004">
    <property type="protein sequence ID" value="RXN87791.1"/>
    <property type="molecule type" value="Genomic_DNA"/>
</dbReference>
<accession>A0A4Q1HIA7</accession>
<comment type="caution">
    <text evidence="1">The sequence shown here is derived from an EMBL/GenBank/DDBJ whole genome shotgun (WGS) entry which is preliminary data.</text>
</comment>
<gene>
    <name evidence="1" type="ORF">C7R54_14430</name>
</gene>
<reference evidence="1 2" key="1">
    <citation type="journal article" date="2017" name="Int. J. Syst. Evol. Microbiol.">
        <title>Achromobacter aloeverae sp. nov., isolated from the root of Aloe vera (L.) Burm.f.</title>
        <authorList>
            <person name="Kuncharoen N."/>
            <person name="Muramatsu Y."/>
            <person name="Shibata C."/>
            <person name="Kamakura Y."/>
            <person name="Nakagawa Y."/>
            <person name="Tanasupawat S."/>
        </authorList>
    </citation>
    <scope>NUCLEOTIDE SEQUENCE [LARGE SCALE GENOMIC DNA]</scope>
    <source>
        <strain evidence="1 2">AVA-1</strain>
    </source>
</reference>
<evidence type="ECO:0000313" key="1">
    <source>
        <dbReference type="EMBL" id="RXN87791.1"/>
    </source>
</evidence>
<organism evidence="1 2">
    <name type="scientific">Achromobacter aloeverae</name>
    <dbReference type="NCBI Taxonomy" id="1750518"/>
    <lineage>
        <taxon>Bacteria</taxon>
        <taxon>Pseudomonadati</taxon>
        <taxon>Pseudomonadota</taxon>
        <taxon>Betaproteobacteria</taxon>
        <taxon>Burkholderiales</taxon>
        <taxon>Alcaligenaceae</taxon>
        <taxon>Achromobacter</taxon>
    </lineage>
</organism>
<dbReference type="Proteomes" id="UP000290849">
    <property type="component" value="Unassembled WGS sequence"/>
</dbReference>
<dbReference type="OrthoDB" id="8671939at2"/>